<evidence type="ECO:0000256" key="1">
    <source>
        <dbReference type="ARBA" id="ARBA00004604"/>
    </source>
</evidence>
<dbReference type="PANTHER" id="PTHR48103">
    <property type="entry name" value="MIDASIN-RELATED"/>
    <property type="match status" value="1"/>
</dbReference>
<dbReference type="GO" id="GO:0005524">
    <property type="term" value="F:ATP binding"/>
    <property type="evidence" value="ECO:0007669"/>
    <property type="project" value="UniProtKB-KW"/>
</dbReference>
<keyword evidence="8" id="KW-0539">Nucleus</keyword>
<keyword evidence="5" id="KW-0547">Nucleotide-binding</keyword>
<accession>A0A8S3ZHU2</accession>
<evidence type="ECO:0000256" key="5">
    <source>
        <dbReference type="ARBA" id="ARBA00022741"/>
    </source>
</evidence>
<dbReference type="Pfam" id="PF17865">
    <property type="entry name" value="AAA_lid_5"/>
    <property type="match status" value="1"/>
</dbReference>
<dbReference type="GO" id="GO:0005654">
    <property type="term" value="C:nucleoplasm"/>
    <property type="evidence" value="ECO:0007669"/>
    <property type="project" value="UniProtKB-SubCell"/>
</dbReference>
<evidence type="ECO:0000256" key="3">
    <source>
        <dbReference type="ARBA" id="ARBA00007188"/>
    </source>
</evidence>
<evidence type="ECO:0000256" key="4">
    <source>
        <dbReference type="ARBA" id="ARBA00017143"/>
    </source>
</evidence>
<feature type="non-terminal residue" evidence="10">
    <location>
        <position position="1379"/>
    </location>
</feature>
<evidence type="ECO:0000256" key="2">
    <source>
        <dbReference type="ARBA" id="ARBA00004642"/>
    </source>
</evidence>
<dbReference type="EMBL" id="CAJHNH020003369">
    <property type="protein sequence ID" value="CAG5129144.1"/>
    <property type="molecule type" value="Genomic_DNA"/>
</dbReference>
<comment type="caution">
    <text evidence="10">The sequence shown here is derived from an EMBL/GenBank/DDBJ whole genome shotgun (WGS) entry which is preliminary data.</text>
</comment>
<feature type="domain" description="AAA+ ATPase" evidence="9">
    <location>
        <begin position="652"/>
        <end position="869"/>
    </location>
</feature>
<dbReference type="PANTHER" id="PTHR48103:SF2">
    <property type="entry name" value="MIDASIN"/>
    <property type="match status" value="1"/>
</dbReference>
<dbReference type="Gene3D" id="3.40.50.300">
    <property type="entry name" value="P-loop containing nucleotide triphosphate hydrolases"/>
    <property type="match status" value="3"/>
</dbReference>
<evidence type="ECO:0000313" key="11">
    <source>
        <dbReference type="Proteomes" id="UP000678393"/>
    </source>
</evidence>
<dbReference type="CDD" id="cd00009">
    <property type="entry name" value="AAA"/>
    <property type="match status" value="1"/>
</dbReference>
<evidence type="ECO:0000313" key="10">
    <source>
        <dbReference type="EMBL" id="CAG5129144.1"/>
    </source>
</evidence>
<keyword evidence="7" id="KW-0143">Chaperone</keyword>
<dbReference type="InterPro" id="IPR040848">
    <property type="entry name" value="AAA_lid_7"/>
</dbReference>
<evidence type="ECO:0000256" key="7">
    <source>
        <dbReference type="ARBA" id="ARBA00023186"/>
    </source>
</evidence>
<dbReference type="GO" id="GO:0000027">
    <property type="term" value="P:ribosomal large subunit assembly"/>
    <property type="evidence" value="ECO:0007669"/>
    <property type="project" value="TreeGrafter"/>
</dbReference>
<dbReference type="GO" id="GO:0030687">
    <property type="term" value="C:preribosome, large subunit precursor"/>
    <property type="evidence" value="ECO:0007669"/>
    <property type="project" value="TreeGrafter"/>
</dbReference>
<dbReference type="Pfam" id="PF17867">
    <property type="entry name" value="AAA_lid_7"/>
    <property type="match status" value="2"/>
</dbReference>
<dbReference type="Pfam" id="PF07728">
    <property type="entry name" value="AAA_5"/>
    <property type="match status" value="4"/>
</dbReference>
<dbReference type="SMART" id="SM00382">
    <property type="entry name" value="AAA"/>
    <property type="match status" value="3"/>
</dbReference>
<dbReference type="InterPro" id="IPR041190">
    <property type="entry name" value="Midasin_AAA_lid_5"/>
</dbReference>
<sequence>MQSIHSAWKLLGPINEICKHNRQCASKLQRFLSKQASASIWTKSEREEVLNALSDLFLLGGDCVVDLCIWFGPLILEIVSRLTQSVLREGHSGQWLLKKMAVVMCKGFPISSVLQRFALDFVQLYKPFTLKDASNGDEPPRKKAKKKQANLDWCHAMWSYMVYLPETADKLDMTHLADYLSSTDGLVRWYASCTLSKYYAMSESETATFLKKYFTPEEQRMFSIRVDKEVLAVQERLHKAQGIIEVESVDAILSHTLQTLTSADLTSQVVSVMGILLPKLVQASKSDSQINSQLVLVPSTQQHLRSLALAVSCCRPVLLQGPVGCGKTSLVEHLAVLTGRQGYPDVLKIQLGDQTDSKALLGTYCSTEVPGEFVWRAGVLTQAVSRGSWVLLEDVDTAPMDVLSLLVALAETRTLMVPGHGDEIRAAPGFQLFTTQRLLSTSDGWHHQRGGNSLLLEKLCTVINVEPLSRTELKHVISVRFPALVPVSDKLLDIYFMLSAGRHDVGQLESELQQKHGRFLSTGGRLISTRDLMTWCSRSSVDFDHKESSQGLRVFLEALDCFVSCVPKQTTRLSLATAIGEILNVTEDRSKYFCTNYKPSLQDSTHSLEIGRAKVQRRKMALASLRAKSAPTFSYTRASVVLLEKVAVCINRNEPVLLAGETGTGKTSTVQFLAHHLGHKLHVINLNQQSDSTDLLGGFKPVDLKFVMMPLREKFEVLFCESFSRTQNVTFLSHVQTLFSQKRWNDLLTLMETPTKRAINKFEAGTPLNDRWVKLSKRIRDLRLQIREMENVLAFSFIEGTLVKALKKGDWVLLDEINLATAETLECLSGLLESSSGSVVLTERGDSEPIQRHPDFRLFACMNPATDVGKKDLPVGIRNRFTEFYVEELECPKDLSILVRGYLPGLSLTSKQVTDIVNFYLCIKNDPSDRLMDGTGHRPHFSLRTLCRALMFCGRNPCRSVPRSMFEGFCLSFLTQLDRSSHPFVEDLIIKHILSNSAPKAVLGQKLPKPEGPDGMYIQAADYWISRGTLEPVVPADYILTPSVKLNLKDLARVVSAGKHAVLLQGETSVGKTSLITYLAQLTGNVCLRVNNHEHTDIQEYVGSYAADEHGKLVFKEGVLVEAMRKGYWIILDELNLAPTDVLEALNRLLDDNQELYIPETQEMVQAHPKFMLFATQNPPGLYGGRKVLSRAFRNRFIELHFDEIPAPELETILHQRCAIPLSYAKKLVAVMLELQMRRRGSGIFSGKHGFMTLRDLFRWAQRYSCPEAGKGEKFYDWDQHLAEHGYMLLAGRVRKPEEEVVIKEVIEKHLKRKLQTDALFTILPQTSAPLAAMLNSVTGQSLPGFQHIVWTHSMRRLAVLIGQAIRFKEPILLVGDTG</sequence>
<dbReference type="GO" id="GO:0000055">
    <property type="term" value="P:ribosomal large subunit export from nucleus"/>
    <property type="evidence" value="ECO:0007669"/>
    <property type="project" value="TreeGrafter"/>
</dbReference>
<protein>
    <recommendedName>
        <fullName evidence="4">Midasin</fullName>
    </recommendedName>
</protein>
<keyword evidence="11" id="KW-1185">Reference proteome</keyword>
<dbReference type="InterPro" id="IPR003593">
    <property type="entry name" value="AAA+_ATPase"/>
</dbReference>
<name>A0A8S3ZHU2_9EUPU</name>
<dbReference type="FunFam" id="3.40.50.300:FF:000582">
    <property type="entry name" value="Midasin"/>
    <property type="match status" value="1"/>
</dbReference>
<dbReference type="FunFam" id="3.40.50.300:FF:000142">
    <property type="entry name" value="Midasin"/>
    <property type="match status" value="1"/>
</dbReference>
<keyword evidence="6" id="KW-0067">ATP-binding</keyword>
<dbReference type="InterPro" id="IPR011704">
    <property type="entry name" value="ATPase_dyneun-rel_AAA"/>
</dbReference>
<comment type="similarity">
    <text evidence="3">Belongs to the midasin family.</text>
</comment>
<gene>
    <name evidence="10" type="ORF">CUNI_LOCUS14702</name>
</gene>
<evidence type="ECO:0000256" key="8">
    <source>
        <dbReference type="ARBA" id="ARBA00023242"/>
    </source>
</evidence>
<feature type="domain" description="AAA+ ATPase" evidence="9">
    <location>
        <begin position="1058"/>
        <end position="1203"/>
    </location>
</feature>
<dbReference type="SUPFAM" id="SSF52540">
    <property type="entry name" value="P-loop containing nucleoside triphosphate hydrolases"/>
    <property type="match status" value="3"/>
</dbReference>
<comment type="subcellular location">
    <subcellularLocation>
        <location evidence="1">Nucleus</location>
        <location evidence="1">Nucleolus</location>
    </subcellularLocation>
    <subcellularLocation>
        <location evidence="2">Nucleus</location>
        <location evidence="2">Nucleoplasm</location>
    </subcellularLocation>
</comment>
<organism evidence="10 11">
    <name type="scientific">Candidula unifasciata</name>
    <dbReference type="NCBI Taxonomy" id="100452"/>
    <lineage>
        <taxon>Eukaryota</taxon>
        <taxon>Metazoa</taxon>
        <taxon>Spiralia</taxon>
        <taxon>Lophotrochozoa</taxon>
        <taxon>Mollusca</taxon>
        <taxon>Gastropoda</taxon>
        <taxon>Heterobranchia</taxon>
        <taxon>Euthyneura</taxon>
        <taxon>Panpulmonata</taxon>
        <taxon>Eupulmonata</taxon>
        <taxon>Stylommatophora</taxon>
        <taxon>Helicina</taxon>
        <taxon>Helicoidea</taxon>
        <taxon>Geomitridae</taxon>
        <taxon>Candidula</taxon>
    </lineage>
</organism>
<dbReference type="GO" id="GO:0005730">
    <property type="term" value="C:nucleolus"/>
    <property type="evidence" value="ECO:0007669"/>
    <property type="project" value="UniProtKB-SubCell"/>
</dbReference>
<evidence type="ECO:0000259" key="9">
    <source>
        <dbReference type="SMART" id="SM00382"/>
    </source>
</evidence>
<dbReference type="Proteomes" id="UP000678393">
    <property type="component" value="Unassembled WGS sequence"/>
</dbReference>
<dbReference type="GO" id="GO:0016887">
    <property type="term" value="F:ATP hydrolysis activity"/>
    <property type="evidence" value="ECO:0007669"/>
    <property type="project" value="InterPro"/>
</dbReference>
<reference evidence="10" key="1">
    <citation type="submission" date="2021-04" db="EMBL/GenBank/DDBJ databases">
        <authorList>
            <consortium name="Molecular Ecology Group"/>
        </authorList>
    </citation>
    <scope>NUCLEOTIDE SEQUENCE</scope>
</reference>
<evidence type="ECO:0000256" key="6">
    <source>
        <dbReference type="ARBA" id="ARBA00022840"/>
    </source>
</evidence>
<proteinExistence type="inferred from homology"/>
<feature type="domain" description="AAA+ ATPase" evidence="9">
    <location>
        <begin position="313"/>
        <end position="443"/>
    </location>
</feature>
<dbReference type="OrthoDB" id="422220at2759"/>
<dbReference type="InterPro" id="IPR027417">
    <property type="entry name" value="P-loop_NTPase"/>
</dbReference>